<evidence type="ECO:0000313" key="2">
    <source>
        <dbReference type="Proteomes" id="UP001528411"/>
    </source>
</evidence>
<reference evidence="1 2" key="1">
    <citation type="submission" date="2023-01" db="EMBL/GenBank/DDBJ databases">
        <title>Psychrosphaera sp. nov., isolated from marine algae.</title>
        <authorList>
            <person name="Bayburt H."/>
            <person name="Choi B.J."/>
            <person name="Kim J.M."/>
            <person name="Choi D.G."/>
            <person name="Jeon C.O."/>
        </authorList>
    </citation>
    <scope>NUCLEOTIDE SEQUENCE [LARGE SCALE GENOMIC DNA]</scope>
    <source>
        <strain evidence="1 2">G1-22</strain>
    </source>
</reference>
<organism evidence="1 2">
    <name type="scientific">Psychrosphaera algicola</name>
    <dbReference type="NCBI Taxonomy" id="3023714"/>
    <lineage>
        <taxon>Bacteria</taxon>
        <taxon>Pseudomonadati</taxon>
        <taxon>Pseudomonadota</taxon>
        <taxon>Gammaproteobacteria</taxon>
        <taxon>Alteromonadales</taxon>
        <taxon>Pseudoalteromonadaceae</taxon>
        <taxon>Psychrosphaera</taxon>
    </lineage>
</organism>
<evidence type="ECO:0000313" key="1">
    <source>
        <dbReference type="EMBL" id="MDC2890700.1"/>
    </source>
</evidence>
<comment type="caution">
    <text evidence="1">The sequence shown here is derived from an EMBL/GenBank/DDBJ whole genome shotgun (WGS) entry which is preliminary data.</text>
</comment>
<dbReference type="EMBL" id="JAQOMS010000002">
    <property type="protein sequence ID" value="MDC2890700.1"/>
    <property type="molecule type" value="Genomic_DNA"/>
</dbReference>
<protein>
    <recommendedName>
        <fullName evidence="3">DUF4384 domain-containing protein</fullName>
    </recommendedName>
</protein>
<name>A0ABT5FHN5_9GAMM</name>
<evidence type="ECO:0008006" key="3">
    <source>
        <dbReference type="Google" id="ProtNLM"/>
    </source>
</evidence>
<dbReference type="RefSeq" id="WP_272181816.1">
    <property type="nucleotide sequence ID" value="NZ_JAQOMS010000002.1"/>
</dbReference>
<keyword evidence="2" id="KW-1185">Reference proteome</keyword>
<gene>
    <name evidence="1" type="ORF">PN838_20590</name>
</gene>
<dbReference type="Gene3D" id="3.10.28.20">
    <property type="entry name" value="Acetamidase/Formamidase-like domains"/>
    <property type="match status" value="1"/>
</dbReference>
<sequence>MGLGVDKSLAQAKQLALSDLQQNLYVYVETKTHVERSTQTANYYRLTSKLSSQLQIMGTQNDCLRVNNEHHCTVELGEAQAELYAAKITRLIRQIDELWELTKKSLGNDKFAQLQQLLLLHEQLKTIVVVYELLAPNTPIGSPIVSEPQINSALANIQSRPSNIDELAIAIATPLKQYRRIFVKPFTPIESLEVTPFSRTLRAKIISHLDVISDRDYAFYELTGNYSYNEKHINIQNNLIALVKEKNKQIVHANSQQLTLGAIANLDYLPKSLEFDQQLIKEHIIGNDFKIQIKTNKGSRDLLFEKGQTVKLLVKLSHPGYFYLVGHSQNSQKSQSYLVDLNDSSDNQKFIHYLGVEQINRWVDIGQFDVTAPMAVNRFKRSAHSTTQTTSCQLRNLMGLITSLTARFHRLRGKHEV</sequence>
<dbReference type="Proteomes" id="UP001528411">
    <property type="component" value="Unassembled WGS sequence"/>
</dbReference>
<proteinExistence type="predicted"/>
<accession>A0ABT5FHN5</accession>